<reference evidence="2" key="1">
    <citation type="submission" date="2022-07" db="EMBL/GenBank/DDBJ databases">
        <title>Phylogenomic reconstructions and comparative analyses of Kickxellomycotina fungi.</title>
        <authorList>
            <person name="Reynolds N.K."/>
            <person name="Stajich J.E."/>
            <person name="Barry K."/>
            <person name="Grigoriev I.V."/>
            <person name="Crous P."/>
            <person name="Smith M.E."/>
        </authorList>
    </citation>
    <scope>NUCLEOTIDE SEQUENCE</scope>
    <source>
        <strain evidence="2">NRRL 1565</strain>
    </source>
</reference>
<sequence length="128" mass="13324">MMLGVGPSATAAERGRTKAADRAGVRQSWSSDEPGSSSNSVSSKESKNRLWSRLRKHASRLHVTPTPEPPAMPQRASVGVAQSRASLGAFRTSPAATRRPTSTCTAATVGTAAVLVAAPASREQLIQS</sequence>
<feature type="compositionally biased region" description="Basic residues" evidence="1">
    <location>
        <begin position="50"/>
        <end position="60"/>
    </location>
</feature>
<protein>
    <submittedName>
        <fullName evidence="2">Uncharacterized protein</fullName>
    </submittedName>
</protein>
<accession>A0A9W8LUF9</accession>
<evidence type="ECO:0000313" key="2">
    <source>
        <dbReference type="EMBL" id="KAJ2803064.1"/>
    </source>
</evidence>
<gene>
    <name evidence="2" type="ORF">H4R20_003033</name>
</gene>
<comment type="caution">
    <text evidence="2">The sequence shown here is derived from an EMBL/GenBank/DDBJ whole genome shotgun (WGS) entry which is preliminary data.</text>
</comment>
<feature type="compositionally biased region" description="Basic and acidic residues" evidence="1">
    <location>
        <begin position="13"/>
        <end position="24"/>
    </location>
</feature>
<proteinExistence type="predicted"/>
<feature type="non-terminal residue" evidence="2">
    <location>
        <position position="128"/>
    </location>
</feature>
<organism evidence="2 3">
    <name type="scientific">Coemansia guatemalensis</name>
    <dbReference type="NCBI Taxonomy" id="2761395"/>
    <lineage>
        <taxon>Eukaryota</taxon>
        <taxon>Fungi</taxon>
        <taxon>Fungi incertae sedis</taxon>
        <taxon>Zoopagomycota</taxon>
        <taxon>Kickxellomycotina</taxon>
        <taxon>Kickxellomycetes</taxon>
        <taxon>Kickxellales</taxon>
        <taxon>Kickxellaceae</taxon>
        <taxon>Coemansia</taxon>
    </lineage>
</organism>
<feature type="compositionally biased region" description="Low complexity" evidence="1">
    <location>
        <begin position="28"/>
        <end position="43"/>
    </location>
</feature>
<dbReference type="AlphaFoldDB" id="A0A9W8LUF9"/>
<evidence type="ECO:0000256" key="1">
    <source>
        <dbReference type="SAM" id="MobiDB-lite"/>
    </source>
</evidence>
<feature type="region of interest" description="Disordered" evidence="1">
    <location>
        <begin position="1"/>
        <end position="84"/>
    </location>
</feature>
<evidence type="ECO:0000313" key="3">
    <source>
        <dbReference type="Proteomes" id="UP001140094"/>
    </source>
</evidence>
<name>A0A9W8LUF9_9FUNG</name>
<dbReference type="Proteomes" id="UP001140094">
    <property type="component" value="Unassembled WGS sequence"/>
</dbReference>
<dbReference type="EMBL" id="JANBUO010000574">
    <property type="protein sequence ID" value="KAJ2803064.1"/>
    <property type="molecule type" value="Genomic_DNA"/>
</dbReference>
<keyword evidence="3" id="KW-1185">Reference proteome</keyword>